<protein>
    <submittedName>
        <fullName evidence="1">Uncharacterized protein</fullName>
    </submittedName>
</protein>
<organism evidence="1 2">
    <name type="scientific">Moniliophthora roreri</name>
    <name type="common">Frosty pod rot fungus</name>
    <name type="synonym">Monilia roreri</name>
    <dbReference type="NCBI Taxonomy" id="221103"/>
    <lineage>
        <taxon>Eukaryota</taxon>
        <taxon>Fungi</taxon>
        <taxon>Dikarya</taxon>
        <taxon>Basidiomycota</taxon>
        <taxon>Agaricomycotina</taxon>
        <taxon>Agaricomycetes</taxon>
        <taxon>Agaricomycetidae</taxon>
        <taxon>Agaricales</taxon>
        <taxon>Marasmiineae</taxon>
        <taxon>Marasmiaceae</taxon>
        <taxon>Moniliophthora</taxon>
    </lineage>
</organism>
<accession>A0A0W0FHH8</accession>
<dbReference type="EMBL" id="LATX01001977">
    <property type="protein sequence ID" value="KTB35807.1"/>
    <property type="molecule type" value="Genomic_DNA"/>
</dbReference>
<reference evidence="1 2" key="1">
    <citation type="submission" date="2015-12" db="EMBL/GenBank/DDBJ databases">
        <title>Draft genome sequence of Moniliophthora roreri, the causal agent of frosty pod rot of cacao.</title>
        <authorList>
            <person name="Aime M.C."/>
            <person name="Diaz-Valderrama J.R."/>
            <person name="Kijpornyongpan T."/>
            <person name="Phillips-Mora W."/>
        </authorList>
    </citation>
    <scope>NUCLEOTIDE SEQUENCE [LARGE SCALE GENOMIC DNA]</scope>
    <source>
        <strain evidence="1 2">MCA 2952</strain>
    </source>
</reference>
<name>A0A0W0FHH8_MONRR</name>
<proteinExistence type="predicted"/>
<dbReference type="AlphaFoldDB" id="A0A0W0FHH8"/>
<sequence length="578" mass="65263">MPYKGKKRKLILAIDIGTTYSGVSFCLLEPGLVPEISFVTRYPGQLHGGDGKVQSFVFYDRDGNVKAAGAEATQDEVEREAEDNSWMLAEWWKLHLQESCHLESIPPLPPHKNPLEILTDFIRYIYSCAKNYLIELWGDSTSWDSIEDAIEIVLTHPNSWEDAVQQQLRQAIVRAGVLPDDQDGHSRTHLLTEGEACLHHCIKNLPIKLRADLKNVVIADAGGGTVDFSSYTTARGGKISPTARFREVAIPKSVLAGSIHVTKAFEKYVRKHLAGTRYEGGIDRVTREFDKTAKLRFRDNSQTFYINFASTTDDDETLGISRGQLKVSGAVAENFFAPALALVIDALDSQIDEAQALSDKVIQAVFLVGGFAGNEWLYTGIKSHLEQKGIDLFRPDSHTNKATPHGALIYYLDNFVTGRLARWTYGTDCDPIYNREDPEHQKRKNSSYEDLSGHLYLKHGFGVILPQFTRVEHNKLFSCSVVRENKRREALEIITVRILAYRGGEQYPRWTDVEHDKWRVVGKIEVDTSTVAKTLRPLRGPFGTYFEIELNVMLDFSLTELKAFVQWEEKGKLKRHGS</sequence>
<gene>
    <name evidence="1" type="ORF">WG66_11610</name>
</gene>
<dbReference type="InterPro" id="IPR043129">
    <property type="entry name" value="ATPase_NBD"/>
</dbReference>
<comment type="caution">
    <text evidence="1">The sequence shown here is derived from an EMBL/GenBank/DDBJ whole genome shotgun (WGS) entry which is preliminary data.</text>
</comment>
<dbReference type="Gene3D" id="3.30.420.40">
    <property type="match status" value="2"/>
</dbReference>
<dbReference type="PANTHER" id="PTHR14187:SF5">
    <property type="entry name" value="HEAT SHOCK 70 KDA PROTEIN 12A"/>
    <property type="match status" value="1"/>
</dbReference>
<evidence type="ECO:0000313" key="1">
    <source>
        <dbReference type="EMBL" id="KTB35807.1"/>
    </source>
</evidence>
<dbReference type="CDD" id="cd10170">
    <property type="entry name" value="ASKHA_NBD_HSP70"/>
    <property type="match status" value="1"/>
</dbReference>
<dbReference type="PANTHER" id="PTHR14187">
    <property type="entry name" value="ALPHA KINASE/ELONGATION FACTOR 2 KINASE"/>
    <property type="match status" value="1"/>
</dbReference>
<evidence type="ECO:0000313" key="2">
    <source>
        <dbReference type="Proteomes" id="UP000054988"/>
    </source>
</evidence>
<dbReference type="SUPFAM" id="SSF53067">
    <property type="entry name" value="Actin-like ATPase domain"/>
    <property type="match status" value="1"/>
</dbReference>
<dbReference type="Gene3D" id="3.90.640.10">
    <property type="entry name" value="Actin, Chain A, domain 4"/>
    <property type="match status" value="1"/>
</dbReference>
<dbReference type="eggNOG" id="KOG0101">
    <property type="taxonomic scope" value="Eukaryota"/>
</dbReference>
<dbReference type="Proteomes" id="UP000054988">
    <property type="component" value="Unassembled WGS sequence"/>
</dbReference>